<feature type="compositionally biased region" description="Polar residues" evidence="8">
    <location>
        <begin position="37"/>
        <end position="47"/>
    </location>
</feature>
<dbReference type="GO" id="GO:0031080">
    <property type="term" value="C:nuclear pore outer ring"/>
    <property type="evidence" value="ECO:0007669"/>
    <property type="project" value="TreeGrafter"/>
</dbReference>
<evidence type="ECO:0000256" key="4">
    <source>
        <dbReference type="ARBA" id="ARBA00022927"/>
    </source>
</evidence>
<keyword evidence="10" id="KW-1185">Reference proteome</keyword>
<dbReference type="GeneID" id="8246921"/>
<dbReference type="FunCoup" id="C1FHY9">
    <property type="interactions" value="660"/>
</dbReference>
<dbReference type="RefSeq" id="XP_002508644.1">
    <property type="nucleotide sequence ID" value="XM_002508598.1"/>
</dbReference>
<dbReference type="Gene3D" id="1.10.3450.20">
    <property type="match status" value="1"/>
</dbReference>
<dbReference type="InParanoid" id="C1FHY9"/>
<gene>
    <name evidence="9" type="ORF">MICPUN_102536</name>
</gene>
<keyword evidence="7" id="KW-0539">Nucleus</keyword>
<dbReference type="STRING" id="296587.C1FHY9"/>
<feature type="compositionally biased region" description="Basic and acidic residues" evidence="8">
    <location>
        <begin position="129"/>
        <end position="142"/>
    </location>
</feature>
<keyword evidence="6" id="KW-0906">Nuclear pore complex</keyword>
<evidence type="ECO:0000256" key="1">
    <source>
        <dbReference type="ARBA" id="ARBA00004567"/>
    </source>
</evidence>
<organism evidence="9 10">
    <name type="scientific">Micromonas commoda (strain RCC299 / NOUM17 / CCMP2709)</name>
    <name type="common">Picoplanktonic green alga</name>
    <dbReference type="NCBI Taxonomy" id="296587"/>
    <lineage>
        <taxon>Eukaryota</taxon>
        <taxon>Viridiplantae</taxon>
        <taxon>Chlorophyta</taxon>
        <taxon>Mamiellophyceae</taxon>
        <taxon>Mamiellales</taxon>
        <taxon>Mamiellaceae</taxon>
        <taxon>Micromonas</taxon>
    </lineage>
</organism>
<feature type="compositionally biased region" description="Low complexity" evidence="8">
    <location>
        <begin position="23"/>
        <end position="33"/>
    </location>
</feature>
<dbReference type="Proteomes" id="UP000002009">
    <property type="component" value="Chromosome 10"/>
</dbReference>
<feature type="region of interest" description="Disordered" evidence="8">
    <location>
        <begin position="356"/>
        <end position="389"/>
    </location>
</feature>
<feature type="region of interest" description="Disordered" evidence="8">
    <location>
        <begin position="583"/>
        <end position="617"/>
    </location>
</feature>
<comment type="subcellular location">
    <subcellularLocation>
        <location evidence="1">Nucleus</location>
        <location evidence="1">Nuclear pore complex</location>
    </subcellularLocation>
</comment>
<dbReference type="PANTHER" id="PTHR13003:SF2">
    <property type="entry name" value="NUCLEAR PORE COMPLEX PROTEIN NUP107"/>
    <property type="match status" value="1"/>
</dbReference>
<dbReference type="EMBL" id="CP001576">
    <property type="protein sequence ID" value="ACO69902.1"/>
    <property type="molecule type" value="Genomic_DNA"/>
</dbReference>
<evidence type="ECO:0000256" key="5">
    <source>
        <dbReference type="ARBA" id="ARBA00023010"/>
    </source>
</evidence>
<dbReference type="eggNOG" id="KOG1964">
    <property type="taxonomic scope" value="Eukaryota"/>
</dbReference>
<name>C1FHY9_MICCC</name>
<evidence type="ECO:0000256" key="3">
    <source>
        <dbReference type="ARBA" id="ARBA00022816"/>
    </source>
</evidence>
<dbReference type="GO" id="GO:0006406">
    <property type="term" value="P:mRNA export from nucleus"/>
    <property type="evidence" value="ECO:0007669"/>
    <property type="project" value="TreeGrafter"/>
</dbReference>
<keyword evidence="4" id="KW-0653">Protein transport</keyword>
<dbReference type="KEGG" id="mis:MICPUN_102536"/>
<evidence type="ECO:0000256" key="2">
    <source>
        <dbReference type="ARBA" id="ARBA00022448"/>
    </source>
</evidence>
<dbReference type="OrthoDB" id="546417at2759"/>
<dbReference type="GO" id="GO:0000973">
    <property type="term" value="P:post-transcriptional tethering of RNA polymerase II gene DNA at nuclear periphery"/>
    <property type="evidence" value="ECO:0007669"/>
    <property type="project" value="TreeGrafter"/>
</dbReference>
<dbReference type="GO" id="GO:0006606">
    <property type="term" value="P:protein import into nucleus"/>
    <property type="evidence" value="ECO:0007669"/>
    <property type="project" value="TreeGrafter"/>
</dbReference>
<proteinExistence type="predicted"/>
<feature type="compositionally biased region" description="Acidic residues" evidence="8">
    <location>
        <begin position="1"/>
        <end position="10"/>
    </location>
</feature>
<dbReference type="Pfam" id="PF04121">
    <property type="entry name" value="Nup84_Nup100"/>
    <property type="match status" value="2"/>
</dbReference>
<keyword evidence="2" id="KW-0813">Transport</keyword>
<accession>C1FHY9</accession>
<evidence type="ECO:0008006" key="11">
    <source>
        <dbReference type="Google" id="ProtNLM"/>
    </source>
</evidence>
<evidence type="ECO:0000256" key="7">
    <source>
        <dbReference type="ARBA" id="ARBA00023242"/>
    </source>
</evidence>
<evidence type="ECO:0000313" key="10">
    <source>
        <dbReference type="Proteomes" id="UP000002009"/>
    </source>
</evidence>
<protein>
    <recommendedName>
        <fullName evidence="11">Nuclear pore complex protein</fullName>
    </recommendedName>
</protein>
<evidence type="ECO:0000313" key="9">
    <source>
        <dbReference type="EMBL" id="ACO69902.1"/>
    </source>
</evidence>
<feature type="region of interest" description="Disordered" evidence="8">
    <location>
        <begin position="93"/>
        <end position="142"/>
    </location>
</feature>
<dbReference type="InterPro" id="IPR007252">
    <property type="entry name" value="Nup84/Nup107"/>
</dbReference>
<dbReference type="GO" id="GO:0017056">
    <property type="term" value="F:structural constituent of nuclear pore"/>
    <property type="evidence" value="ECO:0007669"/>
    <property type="project" value="InterPro"/>
</dbReference>
<keyword evidence="3" id="KW-0509">mRNA transport</keyword>
<evidence type="ECO:0000256" key="8">
    <source>
        <dbReference type="SAM" id="MobiDB-lite"/>
    </source>
</evidence>
<reference evidence="9 10" key="1">
    <citation type="journal article" date="2009" name="Science">
        <title>Green evolution and dynamic adaptations revealed by genomes of the marine picoeukaryotes Micromonas.</title>
        <authorList>
            <person name="Worden A.Z."/>
            <person name="Lee J.H."/>
            <person name="Mock T."/>
            <person name="Rouze P."/>
            <person name="Simmons M.P."/>
            <person name="Aerts A.L."/>
            <person name="Allen A.E."/>
            <person name="Cuvelier M.L."/>
            <person name="Derelle E."/>
            <person name="Everett M.V."/>
            <person name="Foulon E."/>
            <person name="Grimwood J."/>
            <person name="Gundlach H."/>
            <person name="Henrissat B."/>
            <person name="Napoli C."/>
            <person name="McDonald S.M."/>
            <person name="Parker M.S."/>
            <person name="Rombauts S."/>
            <person name="Salamov A."/>
            <person name="Von Dassow P."/>
            <person name="Badger J.H."/>
            <person name="Coutinho P.M."/>
            <person name="Demir E."/>
            <person name="Dubchak I."/>
            <person name="Gentemann C."/>
            <person name="Eikrem W."/>
            <person name="Gready J.E."/>
            <person name="John U."/>
            <person name="Lanier W."/>
            <person name="Lindquist E.A."/>
            <person name="Lucas S."/>
            <person name="Mayer K.F."/>
            <person name="Moreau H."/>
            <person name="Not F."/>
            <person name="Otillar R."/>
            <person name="Panaud O."/>
            <person name="Pangilinan J."/>
            <person name="Paulsen I."/>
            <person name="Piegu B."/>
            <person name="Poliakov A."/>
            <person name="Robbens S."/>
            <person name="Schmutz J."/>
            <person name="Toulza E."/>
            <person name="Wyss T."/>
            <person name="Zelensky A."/>
            <person name="Zhou K."/>
            <person name="Armbrust E.V."/>
            <person name="Bhattacharya D."/>
            <person name="Goodenough U.W."/>
            <person name="Van de Peer Y."/>
            <person name="Grigoriev I.V."/>
        </authorList>
    </citation>
    <scope>NUCLEOTIDE SEQUENCE [LARGE SCALE GENOMIC DNA]</scope>
    <source>
        <strain evidence="10">RCC299 / NOUM17</strain>
    </source>
</reference>
<dbReference type="PANTHER" id="PTHR13003">
    <property type="entry name" value="NUP107-RELATED"/>
    <property type="match status" value="1"/>
</dbReference>
<feature type="region of interest" description="Disordered" evidence="8">
    <location>
        <begin position="1"/>
        <end position="69"/>
    </location>
</feature>
<evidence type="ECO:0000256" key="6">
    <source>
        <dbReference type="ARBA" id="ARBA00023132"/>
    </source>
</evidence>
<keyword evidence="5" id="KW-0811">Translocation</keyword>
<sequence>MDYDVESWVEEEARRGRGRRASHAPAPSAAPSPFGIAQSQPPATTSKIPGGDFGFAPPLPGAVPATPFTPGFGGGIGAFGKGADATPYATEAFLRRAPPTAKAAKIPSPDRSTMTAPAHTRMDDDDVLDDAHADHSPGDDARTAAAKDLETDDAPHERREEFAFADVLAAVRAGEVTAREAAGAFEEACWERSFELREESASCVHRTVKAAELARAADLLQAEAGTWSLVWFLLGDGAAIEADGAASEAAARAVIARRQAAGGDPASAIDSGVPNPAPTPIPLSARIRIAARDQSGDPVTFRLNRVVAWLEGTARAAMQRERAGLVPVPDEHAGTHVDDFASGECAWRETASALDASATTDGRGRNLCRQLDPDGPYRTSSALHPTNADGEDRLLRATWRLTRAGMVDAARELCVHVGQPWRAASLGGAAGFAPAPVGAAADDAFARSAAKPVADALERAEAEAEAGADPAATRAALVRATVDAARSAAAEREDEEAASECERGGGAAKRALWKWACAETARQTSAWANGNVASYSRFESALYGAFAGDLRWMLGACDGDWESSAWAHFRALLDARVDAVIDGRDPGTPGPVLVDDDDDGSGDGKRKLGDVSASDGVSGEADAVGAGLLAGLNQVATPRWPTPEALAAIPPTAEAILDALKPLGGDGEHRRAQGCLILGRTRELVVDNVLSWLFPGVDLATLDGDVDEASVHAALVDSPVRSPELLRFATHLLLFLRELLPDGGGLQPDGPLDRHLNAVVARFVLHLVQSKRYHLVPRYARHLRASLLVETYSRFLTRLAPASAELKARCLDEACAWIPREGDGGVRSIVVRALDDSREVVDARGVPDAPSLSRGPTHRERVLEWATLAGAELHPEAAVHACALIRQLCLQRSAAARLRGCDRPHLTLDPRDFVCGEERARRIVARLLPADLQANAAERGRPGAATELSDWAAYLAACAAVGAWRDLAAARDARAALDAEEGATADLNDLNDLNDSGGEGARLAAEAATAAIGAIVDLASPRLADSDGFYAPDVMDSFDPGVDGPGYWMDSPALVDAEEAAMETENRSPTVRLVAVALPDRSGGGGGGGDGGARGVERTDPHEVAAALAEALELRVGAIADPVVREAVRCHVEVTRGCVGDGARAEGAKGQVLVEVTADIDALNLPVAPGTPPAAIGAAYDAAAVAARDVVGRARREIALVTADAIKGDLPRIRAAGVRGLDPPPLDVQSADGSDPEMIRLVCRAVCWPSLLLEGVEIEADLGSGSSAVCELVADAGRGLHELFSRRELTWMLHLQRQGEVNAIAAGTRGRD</sequence>